<keyword evidence="1" id="KW-0472">Membrane</keyword>
<keyword evidence="1" id="KW-1133">Transmembrane helix</keyword>
<keyword evidence="1" id="KW-0812">Transmembrane</keyword>
<feature type="transmembrane region" description="Helical" evidence="1">
    <location>
        <begin position="33"/>
        <end position="51"/>
    </location>
</feature>
<organism evidence="2">
    <name type="scientific">Cacopsylla melanoneura</name>
    <dbReference type="NCBI Taxonomy" id="428564"/>
    <lineage>
        <taxon>Eukaryota</taxon>
        <taxon>Metazoa</taxon>
        <taxon>Ecdysozoa</taxon>
        <taxon>Arthropoda</taxon>
        <taxon>Hexapoda</taxon>
        <taxon>Insecta</taxon>
        <taxon>Pterygota</taxon>
        <taxon>Neoptera</taxon>
        <taxon>Paraneoptera</taxon>
        <taxon>Hemiptera</taxon>
        <taxon>Sternorrhyncha</taxon>
        <taxon>Psylloidea</taxon>
        <taxon>Psyllidae</taxon>
        <taxon>Psyllinae</taxon>
        <taxon>Cacopsylla</taxon>
    </lineage>
</organism>
<name>A0A8D9B1H4_9HEMI</name>
<accession>A0A8D9B1H4</accession>
<sequence length="112" mass="12171">MQFLHRFSTASPFLSRSLPLSLSLYPPISLPPSFPSLVTLFSFLFLLTSLFPSLSLSLFHSFSLSLSLSMALSFSHSLPLPPSPLSPSPSLPLYLSLLSLSLPPNVCSNSLF</sequence>
<reference evidence="2" key="1">
    <citation type="submission" date="2021-05" db="EMBL/GenBank/DDBJ databases">
        <authorList>
            <person name="Alioto T."/>
            <person name="Alioto T."/>
            <person name="Gomez Garrido J."/>
        </authorList>
    </citation>
    <scope>NUCLEOTIDE SEQUENCE</scope>
</reference>
<proteinExistence type="predicted"/>
<protein>
    <submittedName>
        <fullName evidence="2">Uncharacterized protein</fullName>
    </submittedName>
</protein>
<evidence type="ECO:0000256" key="1">
    <source>
        <dbReference type="SAM" id="Phobius"/>
    </source>
</evidence>
<evidence type="ECO:0000313" key="2">
    <source>
        <dbReference type="EMBL" id="CAG6773481.1"/>
    </source>
</evidence>
<dbReference type="EMBL" id="HBUF01591286">
    <property type="protein sequence ID" value="CAG6773481.1"/>
    <property type="molecule type" value="Transcribed_RNA"/>
</dbReference>
<dbReference type="AlphaFoldDB" id="A0A8D9B1H4"/>